<dbReference type="CDD" id="cd09279">
    <property type="entry name" value="RNase_HI_like"/>
    <property type="match status" value="1"/>
</dbReference>
<dbReference type="PANTHER" id="PTHR46387">
    <property type="entry name" value="POLYNUCLEOTIDYL TRANSFERASE, RIBONUCLEASE H-LIKE SUPERFAMILY PROTEIN"/>
    <property type="match status" value="1"/>
</dbReference>
<dbReference type="GO" id="GO:0004523">
    <property type="term" value="F:RNA-DNA hybrid ribonuclease activity"/>
    <property type="evidence" value="ECO:0007669"/>
    <property type="project" value="UniProtKB-EC"/>
</dbReference>
<dbReference type="AlphaFoldDB" id="A0A2H5Y709"/>
<comment type="caution">
    <text evidence="2">The sequence shown here is derived from an EMBL/GenBank/DDBJ whole genome shotgun (WGS) entry which is preliminary data.</text>
</comment>
<dbReference type="PROSITE" id="PS50879">
    <property type="entry name" value="RNASE_H_1"/>
    <property type="match status" value="1"/>
</dbReference>
<reference evidence="3" key="1">
    <citation type="submission" date="2017-09" db="EMBL/GenBank/DDBJ databases">
        <title>Metaegenomics of thermophilic ammonia-oxidizing enrichment culture.</title>
        <authorList>
            <person name="Kato S."/>
            <person name="Suzuki K."/>
        </authorList>
    </citation>
    <scope>NUCLEOTIDE SEQUENCE [LARGE SCALE GENOMIC DNA]</scope>
</reference>
<gene>
    <name evidence="2" type="primary">rnhA</name>
    <name evidence="2" type="ORF">HRbin22_01470</name>
</gene>
<proteinExistence type="predicted"/>
<dbReference type="InterPro" id="IPR012337">
    <property type="entry name" value="RNaseH-like_sf"/>
</dbReference>
<dbReference type="Proteomes" id="UP000236642">
    <property type="component" value="Unassembled WGS sequence"/>
</dbReference>
<accession>A0A2H5Y709</accession>
<sequence>MPRAATPDYVIIFDGGSRGNPGPGYGSYIIRTRDGREDRRRLNFDETMTSNEAEYRTLIAALEDLIGRIQRTGKDPSAFTLEIRGDSQLVLAQLQGTFRVRAPHLRPLQQAAHERLSRFRRVRLVWQPREASASELGH</sequence>
<dbReference type="Gene3D" id="3.30.420.10">
    <property type="entry name" value="Ribonuclease H-like superfamily/Ribonuclease H"/>
    <property type="match status" value="1"/>
</dbReference>
<dbReference type="EC" id="3.1.26.4" evidence="2"/>
<evidence type="ECO:0000259" key="1">
    <source>
        <dbReference type="PROSITE" id="PS50879"/>
    </source>
</evidence>
<evidence type="ECO:0000313" key="2">
    <source>
        <dbReference type="EMBL" id="GBD09221.1"/>
    </source>
</evidence>
<dbReference type="InterPro" id="IPR002156">
    <property type="entry name" value="RNaseH_domain"/>
</dbReference>
<dbReference type="GO" id="GO:0003676">
    <property type="term" value="F:nucleic acid binding"/>
    <property type="evidence" value="ECO:0007669"/>
    <property type="project" value="InterPro"/>
</dbReference>
<dbReference type="InterPro" id="IPR036397">
    <property type="entry name" value="RNaseH_sf"/>
</dbReference>
<dbReference type="SUPFAM" id="SSF53098">
    <property type="entry name" value="Ribonuclease H-like"/>
    <property type="match status" value="1"/>
</dbReference>
<dbReference type="EMBL" id="BEHY01000031">
    <property type="protein sequence ID" value="GBD09221.1"/>
    <property type="molecule type" value="Genomic_DNA"/>
</dbReference>
<dbReference type="PANTHER" id="PTHR46387:SF2">
    <property type="entry name" value="RIBONUCLEASE HI"/>
    <property type="match status" value="1"/>
</dbReference>
<organism evidence="2 3">
    <name type="scientific">Candidatus Thermoflexus japonica</name>
    <dbReference type="NCBI Taxonomy" id="2035417"/>
    <lineage>
        <taxon>Bacteria</taxon>
        <taxon>Bacillati</taxon>
        <taxon>Chloroflexota</taxon>
        <taxon>Thermoflexia</taxon>
        <taxon>Thermoflexales</taxon>
        <taxon>Thermoflexaceae</taxon>
        <taxon>Thermoflexus</taxon>
    </lineage>
</organism>
<protein>
    <submittedName>
        <fullName evidence="2">Ribonuclease H</fullName>
        <ecNumber evidence="2">3.1.26.4</ecNumber>
    </submittedName>
</protein>
<feature type="domain" description="RNase H type-1" evidence="1">
    <location>
        <begin position="5"/>
        <end position="138"/>
    </location>
</feature>
<name>A0A2H5Y709_9CHLR</name>
<dbReference type="Pfam" id="PF13456">
    <property type="entry name" value="RVT_3"/>
    <property type="match status" value="1"/>
</dbReference>
<keyword evidence="2" id="KW-0378">Hydrolase</keyword>
<evidence type="ECO:0000313" key="3">
    <source>
        <dbReference type="Proteomes" id="UP000236642"/>
    </source>
</evidence>